<gene>
    <name evidence="1" type="ORF">SMN809_LOCUS39494</name>
    <name evidence="2" type="ORF">SMN809_LOCUS48749</name>
</gene>
<dbReference type="EMBL" id="CAJOBI010106190">
    <property type="protein sequence ID" value="CAF4611373.1"/>
    <property type="molecule type" value="Genomic_DNA"/>
</dbReference>
<evidence type="ECO:0000313" key="3">
    <source>
        <dbReference type="Proteomes" id="UP000676336"/>
    </source>
</evidence>
<accession>A0A8S3BNB7</accession>
<dbReference type="AlphaFoldDB" id="A0A8S3BNB7"/>
<evidence type="ECO:0000313" key="1">
    <source>
        <dbReference type="EMBL" id="CAF4611373.1"/>
    </source>
</evidence>
<protein>
    <submittedName>
        <fullName evidence="2">Uncharacterized protein</fullName>
    </submittedName>
</protein>
<comment type="caution">
    <text evidence="2">The sequence shown here is derived from an EMBL/GenBank/DDBJ whole genome shotgun (WGS) entry which is preliminary data.</text>
</comment>
<organism evidence="2 3">
    <name type="scientific">Rotaria magnacalcarata</name>
    <dbReference type="NCBI Taxonomy" id="392030"/>
    <lineage>
        <taxon>Eukaryota</taxon>
        <taxon>Metazoa</taxon>
        <taxon>Spiralia</taxon>
        <taxon>Gnathifera</taxon>
        <taxon>Rotifera</taxon>
        <taxon>Eurotatoria</taxon>
        <taxon>Bdelloidea</taxon>
        <taxon>Philodinida</taxon>
        <taxon>Philodinidae</taxon>
        <taxon>Rotaria</taxon>
    </lineage>
</organism>
<reference evidence="2" key="1">
    <citation type="submission" date="2021-02" db="EMBL/GenBank/DDBJ databases">
        <authorList>
            <person name="Nowell W R."/>
        </authorList>
    </citation>
    <scope>NUCLEOTIDE SEQUENCE</scope>
</reference>
<dbReference type="EMBL" id="CAJOBI010157291">
    <property type="protein sequence ID" value="CAF4836872.1"/>
    <property type="molecule type" value="Genomic_DNA"/>
</dbReference>
<sequence>YCRSTSFGIGMGLPGVASVAIGYSKTLKEIEQSMKRNDRAVGVSSTWWGFYSIQIAPPFLMK</sequence>
<name>A0A8S3BNB7_9BILA</name>
<proteinExistence type="predicted"/>
<dbReference type="Proteomes" id="UP000676336">
    <property type="component" value="Unassembled WGS sequence"/>
</dbReference>
<feature type="non-terminal residue" evidence="2">
    <location>
        <position position="1"/>
    </location>
</feature>
<evidence type="ECO:0000313" key="2">
    <source>
        <dbReference type="EMBL" id="CAF4836872.1"/>
    </source>
</evidence>